<evidence type="ECO:0000256" key="1">
    <source>
        <dbReference type="ARBA" id="ARBA00004123"/>
    </source>
</evidence>
<dbReference type="GO" id="GO:0009873">
    <property type="term" value="P:ethylene-activated signaling pathway"/>
    <property type="evidence" value="ECO:0007669"/>
    <property type="project" value="UniProtKB-KW"/>
</dbReference>
<evidence type="ECO:0000256" key="2">
    <source>
        <dbReference type="ARBA" id="ARBA00009416"/>
    </source>
</evidence>
<dbReference type="PANTHER" id="PTHR33305:SF30">
    <property type="entry name" value="ETHYLENE INSENSITIVE 3-LIKE 3 PROTEIN"/>
    <property type="match status" value="1"/>
</dbReference>
<comment type="subcellular location">
    <subcellularLocation>
        <location evidence="1">Nucleus</location>
    </subcellularLocation>
</comment>
<dbReference type="InterPro" id="IPR023278">
    <property type="entry name" value="Ethylene_insens-like_DNA-bd"/>
</dbReference>
<evidence type="ECO:0000259" key="5">
    <source>
        <dbReference type="Pfam" id="PF04873"/>
    </source>
</evidence>
<dbReference type="Gene3D" id="1.10.3180.10">
    <property type="entry name" value="DNA-binding domain of EIN3-like"/>
    <property type="match status" value="1"/>
</dbReference>
<dbReference type="EMBL" id="JAQQAF010000003">
    <property type="protein sequence ID" value="KAJ8499973.1"/>
    <property type="molecule type" value="Genomic_DNA"/>
</dbReference>
<evidence type="ECO:0000313" key="7">
    <source>
        <dbReference type="EMBL" id="KAJ8499974.1"/>
    </source>
</evidence>
<dbReference type="InterPro" id="IPR047091">
    <property type="entry name" value="EIN3-like_DNA-bd"/>
</dbReference>
<dbReference type="AlphaFoldDB" id="A0AAV8PVW9"/>
<evidence type="ECO:0000256" key="4">
    <source>
        <dbReference type="ARBA" id="ARBA00023242"/>
    </source>
</evidence>
<reference evidence="7 8" key="1">
    <citation type="submission" date="2022-12" db="EMBL/GenBank/DDBJ databases">
        <title>Chromosome-scale assembly of the Ensete ventricosum genome.</title>
        <authorList>
            <person name="Dussert Y."/>
            <person name="Stocks J."/>
            <person name="Wendawek A."/>
            <person name="Woldeyes F."/>
            <person name="Nichols R.A."/>
            <person name="Borrell J.S."/>
        </authorList>
    </citation>
    <scope>NUCLEOTIDE SEQUENCE [LARGE SCALE GENOMIC DNA]</scope>
    <source>
        <strain evidence="8">cv. Maze</strain>
        <strain evidence="7">MazeRef_0001</strain>
        <tissue evidence="7">Seeds</tissue>
    </source>
</reference>
<dbReference type="Pfam" id="PF04873">
    <property type="entry name" value="EIN3_DNA-bd"/>
    <property type="match status" value="1"/>
</dbReference>
<feature type="domain" description="Ethylene insensitive 3-like DNA-binding" evidence="5">
    <location>
        <begin position="67"/>
        <end position="313"/>
    </location>
</feature>
<dbReference type="SUPFAM" id="SSF116768">
    <property type="entry name" value="DNA-binding domain of EIN3-like"/>
    <property type="match status" value="1"/>
</dbReference>
<accession>A0AAV8PVW9</accession>
<comment type="similarity">
    <text evidence="2">Belongs to the EIN3 family.</text>
</comment>
<dbReference type="GO" id="GO:0003677">
    <property type="term" value="F:DNA binding"/>
    <property type="evidence" value="ECO:0007669"/>
    <property type="project" value="TreeGrafter"/>
</dbReference>
<dbReference type="GO" id="GO:0003700">
    <property type="term" value="F:DNA-binding transcription factor activity"/>
    <property type="evidence" value="ECO:0007669"/>
    <property type="project" value="InterPro"/>
</dbReference>
<dbReference type="EMBL" id="JAQQAF010000003">
    <property type="protein sequence ID" value="KAJ8499974.1"/>
    <property type="molecule type" value="Genomic_DNA"/>
</dbReference>
<dbReference type="Proteomes" id="UP001222027">
    <property type="component" value="Unassembled WGS sequence"/>
</dbReference>
<dbReference type="InterPro" id="IPR006957">
    <property type="entry name" value="EIN3"/>
</dbReference>
<protein>
    <recommendedName>
        <fullName evidence="5">Ethylene insensitive 3-like DNA-binding domain-containing protein</fullName>
    </recommendedName>
</protein>
<name>A0AAV8PVW9_ENSVE</name>
<dbReference type="GO" id="GO:0005634">
    <property type="term" value="C:nucleus"/>
    <property type="evidence" value="ECO:0007669"/>
    <property type="project" value="UniProtKB-SubCell"/>
</dbReference>
<sequence>MCDEEGRATLKFPGVDLQCDPTTGEAILGDTSAELEELLGPPPSRFFEAPLPHEVEETDDPQAEERLRIRVWKDIIRLKIMREQKSKMTTQQNGATLWYCTQEQSRRKKLARNQERILNEMLELTQEGLALGFVYGIVTYKGKPASGASNNLRAWWKDTVRFDRQGPAAIRKYQMESPVVFSGNEMGSKFSVPNALQELQDTTAGSLLSALMPYCDPPQRRFPMDKGVPPPWWPTMTEEWWQQIGIPKDPRPPPYKKPHDLKKAWKVSVLISVIKHLMPDIAKIQRLVEKSKGLQDKITAKEIDILDAVLRHELKTYLEPQCGTPPRLPPPLEGESYRTEEEITEGEFCPSSAPPIHVVENPSASETVKEQPTGVPQYSAMDVDTFTGMNFPCNWYGYAVLHDQTTGNLYRDGDDGNLHHRQAPGCHIDSNPTGSIYEAAYNADVWSTISQGNPNAGLDLFEKSLDVDQSLPPTLTGAELNADESMLELNTKETTNIFGELDNLIHPEMFPCEGTQSFEVDFKDVEASVFSVTMDQTGAVPSQIPDLLVEYDWSQNFWM</sequence>
<evidence type="ECO:0000313" key="8">
    <source>
        <dbReference type="Proteomes" id="UP001222027"/>
    </source>
</evidence>
<proteinExistence type="inferred from homology"/>
<organism evidence="7 8">
    <name type="scientific">Ensete ventricosum</name>
    <name type="common">Abyssinian banana</name>
    <name type="synonym">Musa ensete</name>
    <dbReference type="NCBI Taxonomy" id="4639"/>
    <lineage>
        <taxon>Eukaryota</taxon>
        <taxon>Viridiplantae</taxon>
        <taxon>Streptophyta</taxon>
        <taxon>Embryophyta</taxon>
        <taxon>Tracheophyta</taxon>
        <taxon>Spermatophyta</taxon>
        <taxon>Magnoliopsida</taxon>
        <taxon>Liliopsida</taxon>
        <taxon>Zingiberales</taxon>
        <taxon>Musaceae</taxon>
        <taxon>Ensete</taxon>
    </lineage>
</organism>
<comment type="caution">
    <text evidence="7">The sequence shown here is derived from an EMBL/GenBank/DDBJ whole genome shotgun (WGS) entry which is preliminary data.</text>
</comment>
<evidence type="ECO:0000313" key="6">
    <source>
        <dbReference type="EMBL" id="KAJ8499973.1"/>
    </source>
</evidence>
<dbReference type="PANTHER" id="PTHR33305">
    <property type="entry name" value="ETHYLENE INSENSITIVE 3-LIKE 2 PROTEIN"/>
    <property type="match status" value="1"/>
</dbReference>
<keyword evidence="4" id="KW-0539">Nucleus</keyword>
<keyword evidence="3" id="KW-0936">Ethylene signaling pathway</keyword>
<keyword evidence="8" id="KW-1185">Reference proteome</keyword>
<gene>
    <name evidence="6" type="ORF">OPV22_010525</name>
    <name evidence="7" type="ORF">OPV22_010526</name>
</gene>
<evidence type="ECO:0000256" key="3">
    <source>
        <dbReference type="ARBA" id="ARBA00022745"/>
    </source>
</evidence>